<accession>F7NIL0</accession>
<evidence type="ECO:0000313" key="1">
    <source>
        <dbReference type="EMBL" id="EGO64156.1"/>
    </source>
</evidence>
<dbReference type="Proteomes" id="UP000003240">
    <property type="component" value="Unassembled WGS sequence"/>
</dbReference>
<dbReference type="AlphaFoldDB" id="F7NIL0"/>
<name>F7NIL0_9FIRM</name>
<keyword evidence="2" id="KW-1185">Reference proteome</keyword>
<evidence type="ECO:0000313" key="2">
    <source>
        <dbReference type="Proteomes" id="UP000003240"/>
    </source>
</evidence>
<protein>
    <submittedName>
        <fullName evidence="1">Uncharacterized protein</fullName>
    </submittedName>
</protein>
<dbReference type="EMBL" id="AFGF01000076">
    <property type="protein sequence ID" value="EGO64156.1"/>
    <property type="molecule type" value="Genomic_DNA"/>
</dbReference>
<comment type="caution">
    <text evidence="1">The sequence shown here is derived from an EMBL/GenBank/DDBJ whole genome shotgun (WGS) entry which is preliminary data.</text>
</comment>
<dbReference type="STRING" id="1009370.ALO_09564"/>
<sequence length="31" mass="3615">MQMGLFQRSPNRGIIYKGPGNRKVYIKGEYI</sequence>
<gene>
    <name evidence="1" type="ORF">ALO_09564</name>
</gene>
<reference evidence="1 2" key="1">
    <citation type="journal article" date="2011" name="EMBO J.">
        <title>Structural diversity of bacterial flagellar motors.</title>
        <authorList>
            <person name="Chen S."/>
            <person name="Beeby M."/>
            <person name="Murphy G.E."/>
            <person name="Leadbetter J.R."/>
            <person name="Hendrixson D.R."/>
            <person name="Briegel A."/>
            <person name="Li Z."/>
            <person name="Shi J."/>
            <person name="Tocheva E.I."/>
            <person name="Muller A."/>
            <person name="Dobro M.J."/>
            <person name="Jensen G.J."/>
        </authorList>
    </citation>
    <scope>NUCLEOTIDE SEQUENCE [LARGE SCALE GENOMIC DNA]</scope>
    <source>
        <strain evidence="1 2">DSM 6540</strain>
    </source>
</reference>
<organism evidence="1 2">
    <name type="scientific">Acetonema longum DSM 6540</name>
    <dbReference type="NCBI Taxonomy" id="1009370"/>
    <lineage>
        <taxon>Bacteria</taxon>
        <taxon>Bacillati</taxon>
        <taxon>Bacillota</taxon>
        <taxon>Negativicutes</taxon>
        <taxon>Acetonemataceae</taxon>
        <taxon>Acetonema</taxon>
    </lineage>
</organism>
<proteinExistence type="predicted"/>